<proteinExistence type="predicted"/>
<protein>
    <submittedName>
        <fullName evidence="2">Uncharacterized protein</fullName>
    </submittedName>
</protein>
<dbReference type="AlphaFoldDB" id="A0AB35MDV2"/>
<organism evidence="2 3">
    <name type="scientific">Demequina lignilytica</name>
    <dbReference type="NCBI Taxonomy" id="3051663"/>
    <lineage>
        <taxon>Bacteria</taxon>
        <taxon>Bacillati</taxon>
        <taxon>Actinomycetota</taxon>
        <taxon>Actinomycetes</taxon>
        <taxon>Micrococcales</taxon>
        <taxon>Demequinaceae</taxon>
        <taxon>Demequina</taxon>
    </lineage>
</organism>
<keyword evidence="1" id="KW-1133">Transmembrane helix</keyword>
<evidence type="ECO:0000256" key="1">
    <source>
        <dbReference type="SAM" id="Phobius"/>
    </source>
</evidence>
<dbReference type="RefSeq" id="WP_301159210.1">
    <property type="nucleotide sequence ID" value="NZ_JAUHQB010000001.1"/>
</dbReference>
<feature type="transmembrane region" description="Helical" evidence="1">
    <location>
        <begin position="20"/>
        <end position="43"/>
    </location>
</feature>
<dbReference type="EMBL" id="JAUHQB010000001">
    <property type="protein sequence ID" value="MDN4481948.1"/>
    <property type="molecule type" value="Genomic_DNA"/>
</dbReference>
<dbReference type="Proteomes" id="UP001172756">
    <property type="component" value="Unassembled WGS sequence"/>
</dbReference>
<accession>A0AB35MDV2</accession>
<gene>
    <name evidence="2" type="ORF">QQ002_00150</name>
</gene>
<keyword evidence="1" id="KW-0812">Transmembrane</keyword>
<comment type="caution">
    <text evidence="2">The sequence shown here is derived from an EMBL/GenBank/DDBJ whole genome shotgun (WGS) entry which is preliminary data.</text>
</comment>
<sequence length="134" mass="14646">MSTTAHGAPVVRPGRRLRWLGIAILVLGFAWFAWGGLAAWFSADYGSQPSGSLQQQIAQVGPEDPQGDPDLWIGMDEQGTVIWQGTREEFEDLMASGRRDLQDGLRMRYLYPGIAVMTVGAGLTVASVVVARRR</sequence>
<evidence type="ECO:0000313" key="3">
    <source>
        <dbReference type="Proteomes" id="UP001172756"/>
    </source>
</evidence>
<keyword evidence="1" id="KW-0472">Membrane</keyword>
<feature type="transmembrane region" description="Helical" evidence="1">
    <location>
        <begin position="109"/>
        <end position="131"/>
    </location>
</feature>
<name>A0AB35MDV2_9MICO</name>
<reference evidence="2 3" key="1">
    <citation type="submission" date="2023-06" db="EMBL/GenBank/DDBJ databases">
        <title>SYSU T0a273.</title>
        <authorList>
            <person name="Gao L."/>
            <person name="Fang B.-Z."/>
            <person name="Li W.-J."/>
        </authorList>
    </citation>
    <scope>NUCLEOTIDE SEQUENCE [LARGE SCALE GENOMIC DNA]</scope>
    <source>
        <strain evidence="2 3">SYSU T0a273</strain>
    </source>
</reference>
<evidence type="ECO:0000313" key="2">
    <source>
        <dbReference type="EMBL" id="MDN4481948.1"/>
    </source>
</evidence>